<sequence length="651" mass="75765">MGAAHTLQFKLGAAGSTHEDNNFETLSLVWLDDSIMDTKENLIIQQKLRTVTHHLITFQDVQVMPRIHQHRQVNSIYVYVKDQVQNEEWTKKFPKIKGVHRTLEAILAKIQSDQVNIRFKVDEPLAVSIFTPNSALDKSTTELNSKFIHSEVSIDVLLRMKSNPTDKNDLIDLCKEKYKDNEKELAIVKEFEQNYSPDQALWWYTRDSFLYRLLNKALRVQNTDMIFLFRFFIRDIEQQLEQHKCLTPIRVYRGQLMSNEELKILKDSIGRFISMNSFLSTSIEREQALRFLNATNISDDSQRVLITIDADPRLDGVKPFANITNYSYFAHEQEVLLMLGSIFQLIDIHYENQVWLMQMRLCDDKNHTWKSVFEQMKNQYGGGDGQTDLLSFGSVLSNMGKYDDAEKYFHRLLNELPHDHNGIADCYHNLGEIALEKGDYDVSLEWYYKSLAIKMRTLTSHHPDIAESHNSIGVVHRKKGDYMRALESYTKALTIFKQAFKEDNTKIAKCYNNMGNIYQLEKKYSDALEYYQKALAIQQRQLCDDHPDLGSSYGNIGNVYQCLGQHDYALNHYKISLKILENSLPPQHPLIAMTLKNMGIVYEDKGEFQQALTHFEKAEAIRRHALPSTHPHIRIIEEDIQRVKAQMNKFS</sequence>
<dbReference type="Gene3D" id="3.90.176.10">
    <property type="entry name" value="Toxin ADP-ribosyltransferase, Chain A, domain 1"/>
    <property type="match status" value="1"/>
</dbReference>
<evidence type="ECO:0000313" key="5">
    <source>
        <dbReference type="EMBL" id="CAF1186345.1"/>
    </source>
</evidence>
<feature type="domain" description="ADP ribosyltransferase" evidence="4">
    <location>
        <begin position="180"/>
        <end position="348"/>
    </location>
</feature>
<dbReference type="Proteomes" id="UP000663874">
    <property type="component" value="Unassembled WGS sequence"/>
</dbReference>
<evidence type="ECO:0000256" key="3">
    <source>
        <dbReference type="PROSITE-ProRule" id="PRU00339"/>
    </source>
</evidence>
<dbReference type="GO" id="GO:0005576">
    <property type="term" value="C:extracellular region"/>
    <property type="evidence" value="ECO:0007669"/>
    <property type="project" value="InterPro"/>
</dbReference>
<dbReference type="InterPro" id="IPR019734">
    <property type="entry name" value="TPR_rpt"/>
</dbReference>
<dbReference type="Proteomes" id="UP000663889">
    <property type="component" value="Unassembled WGS sequence"/>
</dbReference>
<keyword evidence="2 3" id="KW-0802">TPR repeat</keyword>
<dbReference type="Gene3D" id="1.25.40.10">
    <property type="entry name" value="Tetratricopeptide repeat domain"/>
    <property type="match status" value="2"/>
</dbReference>
<dbReference type="SUPFAM" id="SSF56399">
    <property type="entry name" value="ADP-ribosylation"/>
    <property type="match status" value="1"/>
</dbReference>
<evidence type="ECO:0000313" key="7">
    <source>
        <dbReference type="Proteomes" id="UP000663889"/>
    </source>
</evidence>
<feature type="repeat" description="TPR" evidence="3">
    <location>
        <begin position="466"/>
        <end position="499"/>
    </location>
</feature>
<accession>A0A814V739</accession>
<dbReference type="PROSITE" id="PS50293">
    <property type="entry name" value="TPR_REGION"/>
    <property type="match status" value="1"/>
</dbReference>
<evidence type="ECO:0000313" key="6">
    <source>
        <dbReference type="EMBL" id="CAF3710554.1"/>
    </source>
</evidence>
<feature type="repeat" description="TPR" evidence="3">
    <location>
        <begin position="508"/>
        <end position="541"/>
    </location>
</feature>
<feature type="repeat" description="TPR" evidence="3">
    <location>
        <begin position="386"/>
        <end position="419"/>
    </location>
</feature>
<dbReference type="EMBL" id="CAJNOU010001316">
    <property type="protein sequence ID" value="CAF1186345.1"/>
    <property type="molecule type" value="Genomic_DNA"/>
</dbReference>
<dbReference type="SUPFAM" id="SSF48452">
    <property type="entry name" value="TPR-like"/>
    <property type="match status" value="1"/>
</dbReference>
<comment type="caution">
    <text evidence="5">The sequence shown here is derived from an EMBL/GenBank/DDBJ whole genome shotgun (WGS) entry which is preliminary data.</text>
</comment>
<keyword evidence="1" id="KW-0677">Repeat</keyword>
<feature type="repeat" description="TPR" evidence="3">
    <location>
        <begin position="424"/>
        <end position="457"/>
    </location>
</feature>
<proteinExistence type="predicted"/>
<protein>
    <recommendedName>
        <fullName evidence="4">ADP ribosyltransferase domain-containing protein</fullName>
    </recommendedName>
</protein>
<feature type="repeat" description="TPR" evidence="3">
    <location>
        <begin position="592"/>
        <end position="625"/>
    </location>
</feature>
<reference evidence="5" key="1">
    <citation type="submission" date="2021-02" db="EMBL/GenBank/DDBJ databases">
        <authorList>
            <person name="Nowell W R."/>
        </authorList>
    </citation>
    <scope>NUCLEOTIDE SEQUENCE</scope>
</reference>
<dbReference type="PROSITE" id="PS51996">
    <property type="entry name" value="TR_MART"/>
    <property type="match status" value="1"/>
</dbReference>
<evidence type="ECO:0000256" key="2">
    <source>
        <dbReference type="ARBA" id="ARBA00022803"/>
    </source>
</evidence>
<dbReference type="Pfam" id="PF13424">
    <property type="entry name" value="TPR_12"/>
    <property type="match status" value="3"/>
</dbReference>
<dbReference type="SMART" id="SM00028">
    <property type="entry name" value="TPR"/>
    <property type="match status" value="6"/>
</dbReference>
<evidence type="ECO:0000259" key="4">
    <source>
        <dbReference type="Pfam" id="PF03496"/>
    </source>
</evidence>
<feature type="repeat" description="TPR" evidence="3">
    <location>
        <begin position="550"/>
        <end position="583"/>
    </location>
</feature>
<name>A0A814V739_9BILA</name>
<dbReference type="InterPro" id="IPR011990">
    <property type="entry name" value="TPR-like_helical_dom_sf"/>
</dbReference>
<dbReference type="InterPro" id="IPR003540">
    <property type="entry name" value="ADP-ribosyltransferase"/>
</dbReference>
<dbReference type="PROSITE" id="PS50005">
    <property type="entry name" value="TPR"/>
    <property type="match status" value="6"/>
</dbReference>
<organism evidence="5 7">
    <name type="scientific">Rotaria sordida</name>
    <dbReference type="NCBI Taxonomy" id="392033"/>
    <lineage>
        <taxon>Eukaryota</taxon>
        <taxon>Metazoa</taxon>
        <taxon>Spiralia</taxon>
        <taxon>Gnathifera</taxon>
        <taxon>Rotifera</taxon>
        <taxon>Eurotatoria</taxon>
        <taxon>Bdelloidea</taxon>
        <taxon>Philodinida</taxon>
        <taxon>Philodinidae</taxon>
        <taxon>Rotaria</taxon>
    </lineage>
</organism>
<dbReference type="PANTHER" id="PTHR45641:SF19">
    <property type="entry name" value="NEPHROCYSTIN-3"/>
    <property type="match status" value="1"/>
</dbReference>
<dbReference type="EMBL" id="CAJOBE010001053">
    <property type="protein sequence ID" value="CAF3710554.1"/>
    <property type="molecule type" value="Genomic_DNA"/>
</dbReference>
<dbReference type="Pfam" id="PF03496">
    <property type="entry name" value="ADPrib_exo_Tox"/>
    <property type="match status" value="1"/>
</dbReference>
<dbReference type="PANTHER" id="PTHR45641">
    <property type="entry name" value="TETRATRICOPEPTIDE REPEAT PROTEIN (AFU_ORTHOLOGUE AFUA_6G03870)"/>
    <property type="match status" value="1"/>
</dbReference>
<gene>
    <name evidence="6" type="ORF">FNK824_LOCUS9791</name>
    <name evidence="5" type="ORF">SEV965_LOCUS20338</name>
</gene>
<evidence type="ECO:0000256" key="1">
    <source>
        <dbReference type="ARBA" id="ARBA00022737"/>
    </source>
</evidence>
<dbReference type="AlphaFoldDB" id="A0A814V739"/>